<keyword evidence="3" id="KW-1185">Reference proteome</keyword>
<evidence type="ECO:0000256" key="1">
    <source>
        <dbReference type="SAM" id="SignalP"/>
    </source>
</evidence>
<dbReference type="EMBL" id="RAPN01000004">
    <property type="protein sequence ID" value="RKD86466.1"/>
    <property type="molecule type" value="Genomic_DNA"/>
</dbReference>
<name>A0A419VWL6_9BACT</name>
<dbReference type="Proteomes" id="UP000283387">
    <property type="component" value="Unassembled WGS sequence"/>
</dbReference>
<keyword evidence="1" id="KW-0732">Signal</keyword>
<reference evidence="2 3" key="1">
    <citation type="submission" date="2018-09" db="EMBL/GenBank/DDBJ databases">
        <title>Genomic Encyclopedia of Archaeal and Bacterial Type Strains, Phase II (KMG-II): from individual species to whole genera.</title>
        <authorList>
            <person name="Goeker M."/>
        </authorList>
    </citation>
    <scope>NUCLEOTIDE SEQUENCE [LARGE SCALE GENOMIC DNA]</scope>
    <source>
        <strain evidence="2 3">DSM 27148</strain>
    </source>
</reference>
<evidence type="ECO:0000313" key="3">
    <source>
        <dbReference type="Proteomes" id="UP000283387"/>
    </source>
</evidence>
<evidence type="ECO:0000313" key="2">
    <source>
        <dbReference type="EMBL" id="RKD86466.1"/>
    </source>
</evidence>
<accession>A0A419VWL6</accession>
<comment type="caution">
    <text evidence="2">The sequence shown here is derived from an EMBL/GenBank/DDBJ whole genome shotgun (WGS) entry which is preliminary data.</text>
</comment>
<protein>
    <submittedName>
        <fullName evidence="2">Uncharacterized protein</fullName>
    </submittedName>
</protein>
<dbReference type="RefSeq" id="WP_120275162.1">
    <property type="nucleotide sequence ID" value="NZ_RAPN01000004.1"/>
</dbReference>
<sequence length="189" mass="22006">MKKHLYCTLFMLLALPLMGMSQTTCFVLIKEKKLSWACKTDAGYETFHLPSKLPYETRKKILEVKKSHITANSENTVRIKDINLKPDDYLIIYQETYQNKECGNYSMYFAFPVKDPSLAEQKIAERQKTSLLKESYQSHKIVEIIPPYKSDEPGFFQQINNSIIKYLKENGEDDLEREYQKSTAIGVRG</sequence>
<dbReference type="AlphaFoldDB" id="A0A419VWL6"/>
<gene>
    <name evidence="2" type="ORF">BC643_4159</name>
</gene>
<feature type="chain" id="PRO_5019172732" evidence="1">
    <location>
        <begin position="20"/>
        <end position="189"/>
    </location>
</feature>
<organism evidence="2 3">
    <name type="scientific">Mangrovibacterium diazotrophicum</name>
    <dbReference type="NCBI Taxonomy" id="1261403"/>
    <lineage>
        <taxon>Bacteria</taxon>
        <taxon>Pseudomonadati</taxon>
        <taxon>Bacteroidota</taxon>
        <taxon>Bacteroidia</taxon>
        <taxon>Marinilabiliales</taxon>
        <taxon>Prolixibacteraceae</taxon>
        <taxon>Mangrovibacterium</taxon>
    </lineage>
</organism>
<proteinExistence type="predicted"/>
<feature type="signal peptide" evidence="1">
    <location>
        <begin position="1"/>
        <end position="19"/>
    </location>
</feature>